<gene>
    <name evidence="3" type="ORF">Tco_1080678</name>
</gene>
<dbReference type="Proteomes" id="UP001151760">
    <property type="component" value="Unassembled WGS sequence"/>
</dbReference>
<keyword evidence="4" id="KW-1185">Reference proteome</keyword>
<reference evidence="3" key="1">
    <citation type="journal article" date="2022" name="Int. J. Mol. Sci.">
        <title>Draft Genome of Tanacetum Coccineum: Genomic Comparison of Closely Related Tanacetum-Family Plants.</title>
        <authorList>
            <person name="Yamashiro T."/>
            <person name="Shiraishi A."/>
            <person name="Nakayama K."/>
            <person name="Satake H."/>
        </authorList>
    </citation>
    <scope>NUCLEOTIDE SEQUENCE</scope>
</reference>
<feature type="region of interest" description="Disordered" evidence="1">
    <location>
        <begin position="129"/>
        <end position="177"/>
    </location>
</feature>
<feature type="compositionally biased region" description="Low complexity" evidence="1">
    <location>
        <begin position="129"/>
        <end position="155"/>
    </location>
</feature>
<evidence type="ECO:0000256" key="2">
    <source>
        <dbReference type="SAM" id="Phobius"/>
    </source>
</evidence>
<name>A0ABQ5HVG1_9ASTR</name>
<keyword evidence="2" id="KW-1133">Transmembrane helix</keyword>
<keyword evidence="2" id="KW-0812">Transmembrane</keyword>
<sequence length="177" mass="19347">MLKLCHQMMVHSIARRGQAPKKVIVTDLFYLRGLDVGSVNIPYLLAWYLRRFATGRKSGAHISGGQFMARLAEHFGLLTMEILGGLTVIALVLPIIDMGELVRLQICMEVNDTWAWVAIGPERQPDTVAGAPAVAEDAPATNEGDQAIPAPVQAPQQPPPPPARTMPHRLGRLEEEV</sequence>
<organism evidence="3 4">
    <name type="scientific">Tanacetum coccineum</name>
    <dbReference type="NCBI Taxonomy" id="301880"/>
    <lineage>
        <taxon>Eukaryota</taxon>
        <taxon>Viridiplantae</taxon>
        <taxon>Streptophyta</taxon>
        <taxon>Embryophyta</taxon>
        <taxon>Tracheophyta</taxon>
        <taxon>Spermatophyta</taxon>
        <taxon>Magnoliopsida</taxon>
        <taxon>eudicotyledons</taxon>
        <taxon>Gunneridae</taxon>
        <taxon>Pentapetalae</taxon>
        <taxon>asterids</taxon>
        <taxon>campanulids</taxon>
        <taxon>Asterales</taxon>
        <taxon>Asteraceae</taxon>
        <taxon>Asteroideae</taxon>
        <taxon>Anthemideae</taxon>
        <taxon>Anthemidinae</taxon>
        <taxon>Tanacetum</taxon>
    </lineage>
</organism>
<evidence type="ECO:0000313" key="3">
    <source>
        <dbReference type="EMBL" id="GJT91833.1"/>
    </source>
</evidence>
<feature type="transmembrane region" description="Helical" evidence="2">
    <location>
        <begin position="75"/>
        <end position="96"/>
    </location>
</feature>
<evidence type="ECO:0008006" key="5">
    <source>
        <dbReference type="Google" id="ProtNLM"/>
    </source>
</evidence>
<comment type="caution">
    <text evidence="3">The sequence shown here is derived from an EMBL/GenBank/DDBJ whole genome shotgun (WGS) entry which is preliminary data.</text>
</comment>
<reference evidence="3" key="2">
    <citation type="submission" date="2022-01" db="EMBL/GenBank/DDBJ databases">
        <authorList>
            <person name="Yamashiro T."/>
            <person name="Shiraishi A."/>
            <person name="Satake H."/>
            <person name="Nakayama K."/>
        </authorList>
    </citation>
    <scope>NUCLEOTIDE SEQUENCE</scope>
</reference>
<keyword evidence="2" id="KW-0472">Membrane</keyword>
<evidence type="ECO:0000256" key="1">
    <source>
        <dbReference type="SAM" id="MobiDB-lite"/>
    </source>
</evidence>
<dbReference type="EMBL" id="BQNB010020054">
    <property type="protein sequence ID" value="GJT91833.1"/>
    <property type="molecule type" value="Genomic_DNA"/>
</dbReference>
<proteinExistence type="predicted"/>
<evidence type="ECO:0000313" key="4">
    <source>
        <dbReference type="Proteomes" id="UP001151760"/>
    </source>
</evidence>
<accession>A0ABQ5HVG1</accession>
<protein>
    <recommendedName>
        <fullName evidence="5">RDD domain-containing protein</fullName>
    </recommendedName>
</protein>